<comment type="similarity">
    <text evidence="1">Belongs to the disease resistance NB-LRR family.</text>
</comment>
<reference evidence="7" key="3">
    <citation type="submission" date="2015-04" db="UniProtKB">
        <authorList>
            <consortium name="EnsemblPlants"/>
        </authorList>
    </citation>
    <scope>IDENTIFICATION</scope>
    <source>
        <strain evidence="7">cv. Jemalong A17</strain>
    </source>
</reference>
<protein>
    <submittedName>
        <fullName evidence="5">LRR and NB-ARC domain disease resistance protein</fullName>
    </submittedName>
    <submittedName>
        <fullName evidence="6">Putative powdery mildew resistance protein, RPW8</fullName>
    </submittedName>
</protein>
<dbReference type="PROSITE" id="PS51153">
    <property type="entry name" value="RPW8"/>
    <property type="match status" value="1"/>
</dbReference>
<accession>A0A072TSM1</accession>
<dbReference type="SUPFAM" id="SSF52047">
    <property type="entry name" value="RNI-like"/>
    <property type="match status" value="1"/>
</dbReference>
<dbReference type="Gene3D" id="1.10.10.10">
    <property type="entry name" value="Winged helix-like DNA-binding domain superfamily/Winged helix DNA-binding domain"/>
    <property type="match status" value="1"/>
</dbReference>
<dbReference type="KEGG" id="mtr:25502906"/>
<sequence>MVDAVVGIVIEELLNSVIEMKDRAVKFKPTLERLEETLESLAPLINQIDELNKKLNRSPNETKRIIKQMKDGKELVLKCSNEDKIQWWNCWYKKAQYQEELEALDEKIKRFFDLDLIAQIARTGLETHEVTRETLEVTREVHAEIRSVLVRTERIEFELENICRPPKPPGFIVGSDETFNKLKEILLSKKNELSVSVVTVTGSGGSGKSTLAKKFCWDEQVKGKFKKNMFFITFAKTPKLNVIVERLFKQTSYKVPDFQSEEDTFNQLEHLMKEIVKKGPILLVLDDVWQGSESFLDNFVFDIPNYKILVTSRFKIRRYGEPLDLGPLSEEHAINLFKHSASLTKSSSNVPDDVVKKIVRRCSGSPLALLVSGRSLINKQLIVWLNRARELSAGRSILDSNKDVLSCLEESLDVLDSKSMECFRDLGLFPENQRIPAAALIDMCAELRDEDDNSALETINNLVDQNLADIIVTRKVAGGTIDYNYHYVSQHGLLRDLAIVHNSQEPEDKRHRLIIDTSANNLPSWWNAENEFQIAARILSISTDETFTSKWCNLEPTEVEAFILYFREKKCTLPMFMKKMNKLKVLIITHYDIYGAELENFELLDHLTNLKRIRLEKVSFPFLRKTLVQLKNLQKCSFFMCNVNKAFENCTIEDSEVLPNLMEMNFDYCDMVELPNVISNIVSLKKLSITNCHKLCALHEGIGKLVNLESLRLSSCTGLLELPNSITNLHVLKFLNISGCISLSQLPENIGELEKLEKLNMRGCLNISVLPPSVEELKGLKNVVCHDDETAEKWKPDKTNLGDLKVEVVPEDININFLNN</sequence>
<dbReference type="InterPro" id="IPR042197">
    <property type="entry name" value="Apaf_helical"/>
</dbReference>
<evidence type="ECO:0000256" key="3">
    <source>
        <dbReference type="ARBA" id="ARBA00022821"/>
    </source>
</evidence>
<dbReference type="SUPFAM" id="SSF52540">
    <property type="entry name" value="P-loop containing nucleoside triphosphate hydrolases"/>
    <property type="match status" value="1"/>
</dbReference>
<evidence type="ECO:0000313" key="5">
    <source>
        <dbReference type="EMBL" id="KEH20504.1"/>
    </source>
</evidence>
<name>A0A072TSM1_MEDTR</name>
<dbReference type="InterPro" id="IPR008808">
    <property type="entry name" value="Powdery_mildew-R_dom"/>
</dbReference>
<reference evidence="6" key="4">
    <citation type="journal article" date="2018" name="Nat. Plants">
        <title>Whole-genome landscape of Medicago truncatula symbiotic genes.</title>
        <authorList>
            <person name="Pecrix Y."/>
            <person name="Gamas P."/>
            <person name="Carrere S."/>
        </authorList>
    </citation>
    <scope>NUCLEOTIDE SEQUENCE</scope>
    <source>
        <tissue evidence="6">Leaves</tissue>
    </source>
</reference>
<evidence type="ECO:0000256" key="1">
    <source>
        <dbReference type="ARBA" id="ARBA00008894"/>
    </source>
</evidence>
<evidence type="ECO:0000313" key="8">
    <source>
        <dbReference type="Proteomes" id="UP000002051"/>
    </source>
</evidence>
<evidence type="ECO:0000256" key="2">
    <source>
        <dbReference type="ARBA" id="ARBA00022737"/>
    </source>
</evidence>
<dbReference type="EnsemblPlants" id="KEH20504">
    <property type="protein sequence ID" value="KEH20504"/>
    <property type="gene ID" value="MTR_8g479450"/>
</dbReference>
<dbReference type="GO" id="GO:0006952">
    <property type="term" value="P:defense response"/>
    <property type="evidence" value="ECO:0007669"/>
    <property type="project" value="UniProtKB-KW"/>
</dbReference>
<dbReference type="Gene3D" id="1.10.8.430">
    <property type="entry name" value="Helical domain of apoptotic protease-activating factors"/>
    <property type="match status" value="1"/>
</dbReference>
<dbReference type="PRINTS" id="PR00364">
    <property type="entry name" value="DISEASERSIST"/>
</dbReference>
<reference evidence="5 8" key="2">
    <citation type="journal article" date="2014" name="BMC Genomics">
        <title>An improved genome release (version Mt4.0) for the model legume Medicago truncatula.</title>
        <authorList>
            <person name="Tang H."/>
            <person name="Krishnakumar V."/>
            <person name="Bidwell S."/>
            <person name="Rosen B."/>
            <person name="Chan A."/>
            <person name="Zhou S."/>
            <person name="Gentzbittel L."/>
            <person name="Childs K.L."/>
            <person name="Yandell M."/>
            <person name="Gundlach H."/>
            <person name="Mayer K.F."/>
            <person name="Schwartz D.C."/>
            <person name="Town C.D."/>
        </authorList>
    </citation>
    <scope>GENOME REANNOTATION</scope>
    <source>
        <strain evidence="5">A17</strain>
        <strain evidence="7 8">cv. Jemalong A17</strain>
    </source>
</reference>
<dbReference type="Proteomes" id="UP000002051">
    <property type="component" value="Chromosome 8"/>
</dbReference>
<keyword evidence="8" id="KW-1185">Reference proteome</keyword>
<evidence type="ECO:0000259" key="4">
    <source>
        <dbReference type="PROSITE" id="PS51153"/>
    </source>
</evidence>
<proteinExistence type="inferred from homology"/>
<dbReference type="OrthoDB" id="2016095at2759"/>
<dbReference type="InterPro" id="IPR032675">
    <property type="entry name" value="LRR_dom_sf"/>
</dbReference>
<dbReference type="PANTHER" id="PTHR36766">
    <property type="entry name" value="PLANT BROAD-SPECTRUM MILDEW RESISTANCE PROTEIN RPW8"/>
    <property type="match status" value="1"/>
</dbReference>
<dbReference type="PANTHER" id="PTHR36766:SF3">
    <property type="entry name" value="RPW8 DOMAIN-CONTAINING PROTEIN"/>
    <property type="match status" value="1"/>
</dbReference>
<dbReference type="Gene3D" id="3.80.10.10">
    <property type="entry name" value="Ribonuclease Inhibitor"/>
    <property type="match status" value="1"/>
</dbReference>
<keyword evidence="2" id="KW-0677">Repeat</keyword>
<evidence type="ECO:0000313" key="7">
    <source>
        <dbReference type="EnsemblPlants" id="KEH20504"/>
    </source>
</evidence>
<dbReference type="Gramene" id="rna48614">
    <property type="protein sequence ID" value="RHN42200.1"/>
    <property type="gene ID" value="gene48614"/>
</dbReference>
<dbReference type="HOGENOM" id="CLU_012216_0_0_1"/>
<dbReference type="InterPro" id="IPR002182">
    <property type="entry name" value="NB-ARC"/>
</dbReference>
<keyword evidence="3" id="KW-0611">Plant defense</keyword>
<dbReference type="Pfam" id="PF05659">
    <property type="entry name" value="RPW8"/>
    <property type="match status" value="1"/>
</dbReference>
<reference evidence="5 8" key="1">
    <citation type="journal article" date="2011" name="Nature">
        <title>The Medicago genome provides insight into the evolution of rhizobial symbioses.</title>
        <authorList>
            <person name="Young N.D."/>
            <person name="Debelle F."/>
            <person name="Oldroyd G.E."/>
            <person name="Geurts R."/>
            <person name="Cannon S.B."/>
            <person name="Udvardi M.K."/>
            <person name="Benedito V.A."/>
            <person name="Mayer K.F."/>
            <person name="Gouzy J."/>
            <person name="Schoof H."/>
            <person name="Van de Peer Y."/>
            <person name="Proost S."/>
            <person name="Cook D.R."/>
            <person name="Meyers B.C."/>
            <person name="Spannagl M."/>
            <person name="Cheung F."/>
            <person name="De Mita S."/>
            <person name="Krishnakumar V."/>
            <person name="Gundlach H."/>
            <person name="Zhou S."/>
            <person name="Mudge J."/>
            <person name="Bharti A.K."/>
            <person name="Murray J.D."/>
            <person name="Naoumkina M.A."/>
            <person name="Rosen B."/>
            <person name="Silverstein K.A."/>
            <person name="Tang H."/>
            <person name="Rombauts S."/>
            <person name="Zhao P.X."/>
            <person name="Zhou P."/>
            <person name="Barbe V."/>
            <person name="Bardou P."/>
            <person name="Bechner M."/>
            <person name="Bellec A."/>
            <person name="Berger A."/>
            <person name="Berges H."/>
            <person name="Bidwell S."/>
            <person name="Bisseling T."/>
            <person name="Choisne N."/>
            <person name="Couloux A."/>
            <person name="Denny R."/>
            <person name="Deshpande S."/>
            <person name="Dai X."/>
            <person name="Doyle J.J."/>
            <person name="Dudez A.M."/>
            <person name="Farmer A.D."/>
            <person name="Fouteau S."/>
            <person name="Franken C."/>
            <person name="Gibelin C."/>
            <person name="Gish J."/>
            <person name="Goldstein S."/>
            <person name="Gonzalez A.J."/>
            <person name="Green P.J."/>
            <person name="Hallab A."/>
            <person name="Hartog M."/>
            <person name="Hua A."/>
            <person name="Humphray S.J."/>
            <person name="Jeong D.H."/>
            <person name="Jing Y."/>
            <person name="Jocker A."/>
            <person name="Kenton S.M."/>
            <person name="Kim D.J."/>
            <person name="Klee K."/>
            <person name="Lai H."/>
            <person name="Lang C."/>
            <person name="Lin S."/>
            <person name="Macmil S.L."/>
            <person name="Magdelenat G."/>
            <person name="Matthews L."/>
            <person name="McCorrison J."/>
            <person name="Monaghan E.L."/>
            <person name="Mun J.H."/>
            <person name="Najar F.Z."/>
            <person name="Nicholson C."/>
            <person name="Noirot C."/>
            <person name="O'Bleness M."/>
            <person name="Paule C.R."/>
            <person name="Poulain J."/>
            <person name="Prion F."/>
            <person name="Qin B."/>
            <person name="Qu C."/>
            <person name="Retzel E.F."/>
            <person name="Riddle C."/>
            <person name="Sallet E."/>
            <person name="Samain S."/>
            <person name="Samson N."/>
            <person name="Sanders I."/>
            <person name="Saurat O."/>
            <person name="Scarpelli C."/>
            <person name="Schiex T."/>
            <person name="Segurens B."/>
            <person name="Severin A.J."/>
            <person name="Sherrier D.J."/>
            <person name="Shi R."/>
            <person name="Sims S."/>
            <person name="Singer S.R."/>
            <person name="Sinharoy S."/>
            <person name="Sterck L."/>
            <person name="Viollet A."/>
            <person name="Wang B.B."/>
            <person name="Wang K."/>
            <person name="Wang M."/>
            <person name="Wang X."/>
            <person name="Warfsmann J."/>
            <person name="Weissenbach J."/>
            <person name="White D.D."/>
            <person name="White J.D."/>
            <person name="Wiley G.B."/>
            <person name="Wincker P."/>
            <person name="Xing Y."/>
            <person name="Yang L."/>
            <person name="Yao Z."/>
            <person name="Ying F."/>
            <person name="Zhai J."/>
            <person name="Zhou L."/>
            <person name="Zuber A."/>
            <person name="Denarie J."/>
            <person name="Dixon R.A."/>
            <person name="May G.D."/>
            <person name="Schwartz D.C."/>
            <person name="Rogers J."/>
            <person name="Quetier F."/>
            <person name="Town C.D."/>
            <person name="Roe B.A."/>
        </authorList>
    </citation>
    <scope>NUCLEOTIDE SEQUENCE [LARGE SCALE GENOMIC DNA]</scope>
    <source>
        <strain evidence="5">A17</strain>
        <strain evidence="7 8">cv. Jemalong A17</strain>
    </source>
</reference>
<gene>
    <name evidence="7" type="primary">25502906</name>
    <name evidence="5" type="ordered locus">MTR_8g479450</name>
    <name evidence="6" type="ORF">MtrunA17_Chr8g0374301</name>
</gene>
<dbReference type="EMBL" id="CM001224">
    <property type="protein sequence ID" value="KEH20504.1"/>
    <property type="molecule type" value="Genomic_DNA"/>
</dbReference>
<dbReference type="Gene3D" id="3.40.50.300">
    <property type="entry name" value="P-loop containing nucleotide triphosphate hydrolases"/>
    <property type="match status" value="1"/>
</dbReference>
<dbReference type="EMBL" id="PSQE01000008">
    <property type="protein sequence ID" value="RHN42200.1"/>
    <property type="molecule type" value="Genomic_DNA"/>
</dbReference>
<dbReference type="Proteomes" id="UP000265566">
    <property type="component" value="Chromosome 8"/>
</dbReference>
<dbReference type="AlphaFoldDB" id="A0A072TSM1"/>
<dbReference type="InterPro" id="IPR027417">
    <property type="entry name" value="P-loop_NTPase"/>
</dbReference>
<dbReference type="GO" id="GO:0043531">
    <property type="term" value="F:ADP binding"/>
    <property type="evidence" value="ECO:0007669"/>
    <property type="project" value="InterPro"/>
</dbReference>
<dbReference type="Pfam" id="PF00931">
    <property type="entry name" value="NB-ARC"/>
    <property type="match status" value="1"/>
</dbReference>
<feature type="domain" description="RPW8" evidence="4">
    <location>
        <begin position="1"/>
        <end position="150"/>
    </location>
</feature>
<evidence type="ECO:0000313" key="6">
    <source>
        <dbReference type="EMBL" id="RHN42200.1"/>
    </source>
</evidence>
<organism evidence="5 8">
    <name type="scientific">Medicago truncatula</name>
    <name type="common">Barrel medic</name>
    <name type="synonym">Medicago tribuloides</name>
    <dbReference type="NCBI Taxonomy" id="3880"/>
    <lineage>
        <taxon>Eukaryota</taxon>
        <taxon>Viridiplantae</taxon>
        <taxon>Streptophyta</taxon>
        <taxon>Embryophyta</taxon>
        <taxon>Tracheophyta</taxon>
        <taxon>Spermatophyta</taxon>
        <taxon>Magnoliopsida</taxon>
        <taxon>eudicotyledons</taxon>
        <taxon>Gunneridae</taxon>
        <taxon>Pentapetalae</taxon>
        <taxon>rosids</taxon>
        <taxon>fabids</taxon>
        <taxon>Fabales</taxon>
        <taxon>Fabaceae</taxon>
        <taxon>Papilionoideae</taxon>
        <taxon>50 kb inversion clade</taxon>
        <taxon>NPAAA clade</taxon>
        <taxon>Hologalegina</taxon>
        <taxon>IRL clade</taxon>
        <taxon>Trifolieae</taxon>
        <taxon>Medicago</taxon>
    </lineage>
</organism>
<dbReference type="InterPro" id="IPR036388">
    <property type="entry name" value="WH-like_DNA-bd_sf"/>
</dbReference>